<evidence type="ECO:0000313" key="2">
    <source>
        <dbReference type="EMBL" id="MDM7646396.1"/>
    </source>
</evidence>
<keyword evidence="1" id="KW-1133">Transmembrane helix</keyword>
<keyword evidence="1" id="KW-0812">Transmembrane</keyword>
<keyword evidence="1" id="KW-0472">Membrane</keyword>
<organism evidence="2 3">
    <name type="scientific">Leuconostoc falkenbergense</name>
    <dbReference type="NCBI Taxonomy" id="2766470"/>
    <lineage>
        <taxon>Bacteria</taxon>
        <taxon>Bacillati</taxon>
        <taxon>Bacillota</taxon>
        <taxon>Bacilli</taxon>
        <taxon>Lactobacillales</taxon>
        <taxon>Lactobacillaceae</taxon>
        <taxon>Leuconostoc</taxon>
    </lineage>
</organism>
<dbReference type="RefSeq" id="WP_185912936.1">
    <property type="nucleotide sequence ID" value="NZ_JAUCAQ010000009.1"/>
</dbReference>
<dbReference type="EMBL" id="JAUCAQ010000009">
    <property type="protein sequence ID" value="MDM7646396.1"/>
    <property type="molecule type" value="Genomic_DNA"/>
</dbReference>
<feature type="transmembrane region" description="Helical" evidence="1">
    <location>
        <begin position="20"/>
        <end position="46"/>
    </location>
</feature>
<evidence type="ECO:0000313" key="3">
    <source>
        <dbReference type="Proteomes" id="UP001242903"/>
    </source>
</evidence>
<evidence type="ECO:0000256" key="1">
    <source>
        <dbReference type="SAM" id="Phobius"/>
    </source>
</evidence>
<proteinExistence type="predicted"/>
<name>A0ABT7RYM3_9LACO</name>
<accession>A0ABT7RYM3</accession>
<protein>
    <submittedName>
        <fullName evidence="2">Uncharacterized protein</fullName>
    </submittedName>
</protein>
<dbReference type="Proteomes" id="UP001242903">
    <property type="component" value="Unassembled WGS sequence"/>
</dbReference>
<comment type="caution">
    <text evidence="2">The sequence shown here is derived from an EMBL/GenBank/DDBJ whole genome shotgun (WGS) entry which is preliminary data.</text>
</comment>
<sequence length="56" mass="6357">MTLKTAEYVMNISLLSSMLLSWIINALWFNVLASIVIAASLLNYFIIYKRQSSGDK</sequence>
<keyword evidence="3" id="KW-1185">Reference proteome</keyword>
<gene>
    <name evidence="2" type="ORF">QUE93_05120</name>
</gene>
<reference evidence="2 3" key="1">
    <citation type="submission" date="2023-06" db="EMBL/GenBank/DDBJ databases">
        <title>Draft Genome Sequences of lactic acid bacteria strains isolated from fermented milk products.</title>
        <authorList>
            <person name="Elcheninov A.G."/>
            <person name="Klyukina A."/>
            <person name="Zayulina K.S."/>
            <person name="Gavirova L.A."/>
            <person name="Shcherbakova P.A."/>
            <person name="Shestakov A.I."/>
            <person name="Kublanov I.V."/>
            <person name="Kochetkova T.V."/>
        </authorList>
    </citation>
    <scope>NUCLEOTIDE SEQUENCE [LARGE SCALE GENOMIC DNA]</scope>
    <source>
        <strain evidence="2 3">TOM.81</strain>
    </source>
</reference>